<dbReference type="AlphaFoldDB" id="A0A1B6IVF1"/>
<feature type="coiled-coil region" evidence="1">
    <location>
        <begin position="239"/>
        <end position="287"/>
    </location>
</feature>
<feature type="transmembrane region" description="Helical" evidence="2">
    <location>
        <begin position="12"/>
        <end position="30"/>
    </location>
</feature>
<organism evidence="3">
    <name type="scientific">Homalodisca liturata</name>
    <dbReference type="NCBI Taxonomy" id="320908"/>
    <lineage>
        <taxon>Eukaryota</taxon>
        <taxon>Metazoa</taxon>
        <taxon>Ecdysozoa</taxon>
        <taxon>Arthropoda</taxon>
        <taxon>Hexapoda</taxon>
        <taxon>Insecta</taxon>
        <taxon>Pterygota</taxon>
        <taxon>Neoptera</taxon>
        <taxon>Paraneoptera</taxon>
        <taxon>Hemiptera</taxon>
        <taxon>Auchenorrhyncha</taxon>
        <taxon>Membracoidea</taxon>
        <taxon>Cicadellidae</taxon>
        <taxon>Cicadellinae</taxon>
        <taxon>Proconiini</taxon>
        <taxon>Homalodisca</taxon>
    </lineage>
</organism>
<proteinExistence type="predicted"/>
<name>A0A1B6IVF1_9HEMI</name>
<keyword evidence="2" id="KW-1133">Transmembrane helix</keyword>
<sequence>MNSTIHKFITKCLLSINSCYALTIIVYSFYNFAFIISVNFTFPLDVYDDHNLQCLDQIISTDLIQADVSPVLLQRNAYLYYETLQYFYDKMKQKDYLGFKKVMKIKSNGGPKHLNISIKTPLFLENEWSKFDLGVLHDILNGTREVWGKVMGLTKTIQYGMLDHVLYKLNSTLISIQDEENNYEQNNQNHFDMGEDFEKHPIYVQSDSVYNTIYSSVNHYNNFCTELTESSEQMRQTKMEKLKRQKKHIQLQLLARERKAQKQRKHLERIEQRRLMKEKKEERMERHKRFMAKNKKKYYKTLE</sequence>
<accession>A0A1B6IVF1</accession>
<gene>
    <name evidence="3" type="ORF">g.2849</name>
</gene>
<protein>
    <submittedName>
        <fullName evidence="3">Uncharacterized protein</fullName>
    </submittedName>
</protein>
<evidence type="ECO:0000256" key="2">
    <source>
        <dbReference type="SAM" id="Phobius"/>
    </source>
</evidence>
<evidence type="ECO:0000313" key="3">
    <source>
        <dbReference type="EMBL" id="JAS90853.1"/>
    </source>
</evidence>
<dbReference type="EMBL" id="GECU01016853">
    <property type="protein sequence ID" value="JAS90853.1"/>
    <property type="molecule type" value="Transcribed_RNA"/>
</dbReference>
<keyword evidence="1" id="KW-0175">Coiled coil</keyword>
<reference evidence="3" key="1">
    <citation type="submission" date="2015-11" db="EMBL/GenBank/DDBJ databases">
        <title>De novo transcriptome assembly of four potential Pierce s Disease insect vectors from Arizona vineyards.</title>
        <authorList>
            <person name="Tassone E.E."/>
        </authorList>
    </citation>
    <scope>NUCLEOTIDE SEQUENCE</scope>
</reference>
<evidence type="ECO:0000256" key="1">
    <source>
        <dbReference type="SAM" id="Coils"/>
    </source>
</evidence>
<keyword evidence="2" id="KW-0812">Transmembrane</keyword>
<keyword evidence="2" id="KW-0472">Membrane</keyword>